<comment type="caution">
    <text evidence="2">The sequence shown here is derived from an EMBL/GenBank/DDBJ whole genome shotgun (WGS) entry which is preliminary data.</text>
</comment>
<gene>
    <name evidence="2" type="ORF">OQI_33500</name>
</gene>
<sequence length="88" mass="9522">MTDSTGSSPPPGLDPEGVLPEPGRLLDSWTAEYRDGRGAESVPAARQAEYQSRVVLAAFERAAWRPAPCSRSGESDWGSEPVVPMHRE</sequence>
<evidence type="ECO:0000313" key="2">
    <source>
        <dbReference type="EMBL" id="OSZ56337.1"/>
    </source>
</evidence>
<evidence type="ECO:0000313" key="3">
    <source>
        <dbReference type="Proteomes" id="UP000194266"/>
    </source>
</evidence>
<dbReference type="Proteomes" id="UP000194266">
    <property type="component" value="Unassembled WGS sequence"/>
</dbReference>
<dbReference type="EMBL" id="MRYD01000310">
    <property type="protein sequence ID" value="OSZ56337.1"/>
    <property type="molecule type" value="Genomic_DNA"/>
</dbReference>
<reference evidence="2 3" key="1">
    <citation type="submission" date="2016-12" db="EMBL/GenBank/DDBJ databases">
        <title>Genome Mining:The Detection of Biosynthetic Gene Clusters to Aid in the Expression of Curamycin A produced by Streptomyces sp. strain CZA14.</title>
        <authorList>
            <person name="Durrell K.A."/>
            <person name="Kirby B.M."/>
            <person name="Khan W."/>
            <person name="Mthethwa T."/>
            <person name="Le Roes-Hill M."/>
        </authorList>
    </citation>
    <scope>NUCLEOTIDE SEQUENCE [LARGE SCALE GENOMIC DNA]</scope>
    <source>
        <strain evidence="2 3">CZA14</strain>
    </source>
</reference>
<feature type="region of interest" description="Disordered" evidence="1">
    <location>
        <begin position="65"/>
        <end position="88"/>
    </location>
</feature>
<feature type="region of interest" description="Disordered" evidence="1">
    <location>
        <begin position="1"/>
        <end position="23"/>
    </location>
</feature>
<accession>A0ABX3YA62</accession>
<keyword evidence="3" id="KW-1185">Reference proteome</keyword>
<proteinExistence type="predicted"/>
<name>A0ABX3YA62_9ACTN</name>
<protein>
    <submittedName>
        <fullName evidence="2">Uncharacterized protein</fullName>
    </submittedName>
</protein>
<organism evidence="2 3">
    <name type="scientific">Streptomyces pharetrae CZA14</name>
    <dbReference type="NCBI Taxonomy" id="1144883"/>
    <lineage>
        <taxon>Bacteria</taxon>
        <taxon>Bacillati</taxon>
        <taxon>Actinomycetota</taxon>
        <taxon>Actinomycetes</taxon>
        <taxon>Kitasatosporales</taxon>
        <taxon>Streptomycetaceae</taxon>
        <taxon>Streptomyces</taxon>
    </lineage>
</organism>
<evidence type="ECO:0000256" key="1">
    <source>
        <dbReference type="SAM" id="MobiDB-lite"/>
    </source>
</evidence>